<feature type="transmembrane region" description="Helical" evidence="5">
    <location>
        <begin position="191"/>
        <end position="210"/>
    </location>
</feature>
<dbReference type="EMBL" id="CATWFT010000002">
    <property type="protein sequence ID" value="CAJ0722523.1"/>
    <property type="molecule type" value="Genomic_DNA"/>
</dbReference>
<dbReference type="PANTHER" id="PTHR32322">
    <property type="entry name" value="INNER MEMBRANE TRANSPORTER"/>
    <property type="match status" value="1"/>
</dbReference>
<keyword evidence="3 5" id="KW-1133">Transmembrane helix</keyword>
<evidence type="ECO:0000313" key="8">
    <source>
        <dbReference type="Proteomes" id="UP001189303"/>
    </source>
</evidence>
<feature type="transmembrane region" description="Helical" evidence="5">
    <location>
        <begin position="78"/>
        <end position="98"/>
    </location>
</feature>
<evidence type="ECO:0000256" key="4">
    <source>
        <dbReference type="ARBA" id="ARBA00023136"/>
    </source>
</evidence>
<feature type="transmembrane region" description="Helical" evidence="5">
    <location>
        <begin position="278"/>
        <end position="299"/>
    </location>
</feature>
<keyword evidence="8" id="KW-1185">Reference proteome</keyword>
<feature type="domain" description="EamA" evidence="6">
    <location>
        <begin position="164"/>
        <end position="294"/>
    </location>
</feature>
<evidence type="ECO:0000313" key="7">
    <source>
        <dbReference type="EMBL" id="CAJ0722523.1"/>
    </source>
</evidence>
<feature type="domain" description="EamA" evidence="6">
    <location>
        <begin position="22"/>
        <end position="149"/>
    </location>
</feature>
<dbReference type="SUPFAM" id="SSF103481">
    <property type="entry name" value="Multidrug resistance efflux transporter EmrE"/>
    <property type="match status" value="2"/>
</dbReference>
<feature type="transmembrane region" description="Helical" evidence="5">
    <location>
        <begin position="161"/>
        <end position="179"/>
    </location>
</feature>
<comment type="caution">
    <text evidence="7">The sequence shown here is derived from an EMBL/GenBank/DDBJ whole genome shotgun (WGS) entry which is preliminary data.</text>
</comment>
<reference evidence="7 8" key="1">
    <citation type="submission" date="2023-07" db="EMBL/GenBank/DDBJ databases">
        <authorList>
            <person name="Peeters C."/>
        </authorList>
    </citation>
    <scope>NUCLEOTIDE SEQUENCE [LARGE SCALE GENOMIC DNA]</scope>
    <source>
        <strain evidence="7 8">R-38712</strain>
    </source>
</reference>
<feature type="transmembrane region" description="Helical" evidence="5">
    <location>
        <begin position="253"/>
        <end position="272"/>
    </location>
</feature>
<dbReference type="Gene3D" id="1.10.3730.20">
    <property type="match status" value="1"/>
</dbReference>
<evidence type="ECO:0000259" key="6">
    <source>
        <dbReference type="Pfam" id="PF00892"/>
    </source>
</evidence>
<protein>
    <recommendedName>
        <fullName evidence="6">EamA domain-containing protein</fullName>
    </recommendedName>
</protein>
<dbReference type="Pfam" id="PF00892">
    <property type="entry name" value="EamA"/>
    <property type="match status" value="2"/>
</dbReference>
<dbReference type="InterPro" id="IPR050638">
    <property type="entry name" value="AA-Vitamin_Transporters"/>
</dbReference>
<evidence type="ECO:0000256" key="1">
    <source>
        <dbReference type="ARBA" id="ARBA00004141"/>
    </source>
</evidence>
<dbReference type="Proteomes" id="UP001189303">
    <property type="component" value="Unassembled WGS sequence"/>
</dbReference>
<feature type="transmembrane region" description="Helical" evidence="5">
    <location>
        <begin position="222"/>
        <end position="241"/>
    </location>
</feature>
<evidence type="ECO:0000256" key="2">
    <source>
        <dbReference type="ARBA" id="ARBA00022692"/>
    </source>
</evidence>
<gene>
    <name evidence="7" type="ORF">R38712_01060</name>
</gene>
<dbReference type="InterPro" id="IPR037185">
    <property type="entry name" value="EmrE-like"/>
</dbReference>
<feature type="transmembrane region" description="Helical" evidence="5">
    <location>
        <begin position="104"/>
        <end position="126"/>
    </location>
</feature>
<accession>A0ABM9IJD4</accession>
<keyword evidence="2 5" id="KW-0812">Transmembrane</keyword>
<comment type="subcellular location">
    <subcellularLocation>
        <location evidence="1">Membrane</location>
        <topology evidence="1">Multi-pass membrane protein</topology>
    </subcellularLocation>
</comment>
<proteinExistence type="predicted"/>
<organism evidence="7 8">
    <name type="scientific">Ralstonia pickettii</name>
    <name type="common">Burkholderia pickettii</name>
    <dbReference type="NCBI Taxonomy" id="329"/>
    <lineage>
        <taxon>Bacteria</taxon>
        <taxon>Pseudomonadati</taxon>
        <taxon>Pseudomonadota</taxon>
        <taxon>Betaproteobacteria</taxon>
        <taxon>Burkholderiales</taxon>
        <taxon>Burkholderiaceae</taxon>
        <taxon>Ralstonia</taxon>
    </lineage>
</organism>
<dbReference type="InterPro" id="IPR000620">
    <property type="entry name" value="EamA_dom"/>
</dbReference>
<keyword evidence="4 5" id="KW-0472">Membrane</keyword>
<evidence type="ECO:0000256" key="3">
    <source>
        <dbReference type="ARBA" id="ARBA00022989"/>
    </source>
</evidence>
<feature type="transmembrane region" description="Helical" evidence="5">
    <location>
        <begin position="20"/>
        <end position="40"/>
    </location>
</feature>
<sequence length="323" mass="33595">MRAQHPNNDNETPMRRSDVLELLTLAALWGGSFLFMRVAALPFGPVALIALRVAIASCFLVPTLALRGGMGALRTHWPHLLAVGVLNSAIPFCLFAYAELTLTAGFTSVLNAAAPLFAAIVAFTWLGERMSSLRVLGLAIGFVGVIVLVGGSSVIDAKQGGVAVAAALSATVLYGVASSYTKRFLTGVPPLAVATGSQVAATIVLAPLAYWLWPAQTPTGSVWLHVIALGIACTGVAYILFFRLVAHVGPTRAVSVTFLIPVFGVLWGILFLGEQLTLNMVIGCAVILLGTSLSTGVFAPGKKAVANGTTPASDKDSLLRSGR</sequence>
<evidence type="ECO:0000256" key="5">
    <source>
        <dbReference type="SAM" id="Phobius"/>
    </source>
</evidence>
<feature type="transmembrane region" description="Helical" evidence="5">
    <location>
        <begin position="133"/>
        <end position="155"/>
    </location>
</feature>
<dbReference type="PANTHER" id="PTHR32322:SF9">
    <property type="entry name" value="AMINO-ACID METABOLITE EFFLUX PUMP-RELATED"/>
    <property type="match status" value="1"/>
</dbReference>
<name>A0ABM9IJD4_RALPI</name>
<feature type="transmembrane region" description="Helical" evidence="5">
    <location>
        <begin position="46"/>
        <end position="66"/>
    </location>
</feature>